<dbReference type="PANTHER" id="PTHR43861:SF1">
    <property type="entry name" value="TRANS-ACONITATE 2-METHYLTRANSFERASE"/>
    <property type="match status" value="1"/>
</dbReference>
<comment type="caution">
    <text evidence="4">The sequence shown here is derived from an EMBL/GenBank/DDBJ whole genome shotgun (WGS) entry which is preliminary data.</text>
</comment>
<dbReference type="Gene3D" id="3.40.50.150">
    <property type="entry name" value="Vaccinia Virus protein VP39"/>
    <property type="match status" value="1"/>
</dbReference>
<dbReference type="GO" id="GO:0008168">
    <property type="term" value="F:methyltransferase activity"/>
    <property type="evidence" value="ECO:0007669"/>
    <property type="project" value="UniProtKB-KW"/>
</dbReference>
<evidence type="ECO:0000256" key="2">
    <source>
        <dbReference type="ARBA" id="ARBA00022679"/>
    </source>
</evidence>
<dbReference type="Pfam" id="PF13649">
    <property type="entry name" value="Methyltransf_25"/>
    <property type="match status" value="1"/>
</dbReference>
<keyword evidence="2" id="KW-0808">Transferase</keyword>
<dbReference type="CDD" id="cd02440">
    <property type="entry name" value="AdoMet_MTases"/>
    <property type="match status" value="1"/>
</dbReference>
<dbReference type="EMBL" id="JAGSMN010000144">
    <property type="protein sequence ID" value="MBR7672879.1"/>
    <property type="molecule type" value="Genomic_DNA"/>
</dbReference>
<gene>
    <name evidence="4" type="ORF">KDA82_07595</name>
</gene>
<dbReference type="AlphaFoldDB" id="A0A8T4ILP4"/>
<evidence type="ECO:0000259" key="3">
    <source>
        <dbReference type="Pfam" id="PF13649"/>
    </source>
</evidence>
<dbReference type="GO" id="GO:0017000">
    <property type="term" value="P:antibiotic biosynthetic process"/>
    <property type="evidence" value="ECO:0007669"/>
    <property type="project" value="UniProtKB-ARBA"/>
</dbReference>
<dbReference type="PANTHER" id="PTHR43861">
    <property type="entry name" value="TRANS-ACONITATE 2-METHYLTRANSFERASE-RELATED"/>
    <property type="match status" value="1"/>
</dbReference>
<feature type="domain" description="Methyltransferase" evidence="3">
    <location>
        <begin position="47"/>
        <end position="137"/>
    </location>
</feature>
<name>A0A8T4ILP4_9ACTN</name>
<accession>A0A8T4ILP4</accession>
<organism evidence="4 5">
    <name type="scientific">Streptomyces daliensis</name>
    <dbReference type="NCBI Taxonomy" id="299421"/>
    <lineage>
        <taxon>Bacteria</taxon>
        <taxon>Bacillati</taxon>
        <taxon>Actinomycetota</taxon>
        <taxon>Actinomycetes</taxon>
        <taxon>Kitasatosporales</taxon>
        <taxon>Streptomycetaceae</taxon>
        <taxon>Streptomyces</taxon>
    </lineage>
</organism>
<evidence type="ECO:0000313" key="5">
    <source>
        <dbReference type="Proteomes" id="UP000675554"/>
    </source>
</evidence>
<dbReference type="GO" id="GO:0032259">
    <property type="term" value="P:methylation"/>
    <property type="evidence" value="ECO:0007669"/>
    <property type="project" value="UniProtKB-KW"/>
</dbReference>
<protein>
    <submittedName>
        <fullName evidence="4">Class I SAM-dependent methyltransferase</fullName>
    </submittedName>
</protein>
<dbReference type="Gene3D" id="2.20.130.10">
    <property type="entry name" value="CAC2371-like domains"/>
    <property type="match status" value="1"/>
</dbReference>
<evidence type="ECO:0000256" key="1">
    <source>
        <dbReference type="ARBA" id="ARBA00022603"/>
    </source>
</evidence>
<dbReference type="InterPro" id="IPR029063">
    <property type="entry name" value="SAM-dependent_MTases_sf"/>
</dbReference>
<keyword evidence="1 4" id="KW-0489">Methyltransferase</keyword>
<dbReference type="Proteomes" id="UP000675554">
    <property type="component" value="Unassembled WGS sequence"/>
</dbReference>
<reference evidence="4" key="1">
    <citation type="submission" date="2021-04" db="EMBL/GenBank/DDBJ databases">
        <title>Sequencing of actinobacteria type strains.</title>
        <authorList>
            <person name="Nguyen G.-S."/>
            <person name="Wentzel A."/>
        </authorList>
    </citation>
    <scope>NUCLEOTIDE SEQUENCE</scope>
    <source>
        <strain evidence="4">DSM 42095</strain>
    </source>
</reference>
<evidence type="ECO:0000313" key="4">
    <source>
        <dbReference type="EMBL" id="MBR7672879.1"/>
    </source>
</evidence>
<keyword evidence="5" id="KW-1185">Reference proteome</keyword>
<dbReference type="InterPro" id="IPR041698">
    <property type="entry name" value="Methyltransf_25"/>
</dbReference>
<sequence length="245" mass="26788">MPEDIGIYDLGDLYDAIYSGRGKDYGGEAAVVARHVRTAKPDATTLLDVGSGTGGHLAYFAKEFAHAEGIDLAEGMLEVSRRNLPDISVRQGDMRSFRLERRFDAVVSLFSAVGNLKDTAELDETLDTFAKHLVPGGVVVVEPWWFPENFLPDYVGGSVQTVDGRTVARVSHTVRQDEGHSRMEVHYTVGDPADGIQHFSDVHVMALFTREEYEAAFTRAGCSVHYVAGEYEGNGLFVGVKNGSE</sequence>
<proteinExistence type="predicted"/>
<dbReference type="SUPFAM" id="SSF53335">
    <property type="entry name" value="S-adenosyl-L-methionine-dependent methyltransferases"/>
    <property type="match status" value="1"/>
</dbReference>